<dbReference type="AlphaFoldDB" id="A0A916JMU8"/>
<gene>
    <name evidence="2" type="ORF">CRYO30217_01650</name>
</gene>
<name>A0A916JMU8_9FLAO</name>
<evidence type="ECO:0000259" key="1">
    <source>
        <dbReference type="Pfam" id="PF03781"/>
    </source>
</evidence>
<dbReference type="KEGG" id="ptan:CRYO30217_01650"/>
<dbReference type="Pfam" id="PF03781">
    <property type="entry name" value="FGE-sulfatase"/>
    <property type="match status" value="1"/>
</dbReference>
<evidence type="ECO:0000313" key="2">
    <source>
        <dbReference type="EMBL" id="CAG5081508.1"/>
    </source>
</evidence>
<reference evidence="2" key="1">
    <citation type="submission" date="2021-04" db="EMBL/GenBank/DDBJ databases">
        <authorList>
            <person name="Rodrigo-Torres L."/>
            <person name="Arahal R. D."/>
            <person name="Lucena T."/>
        </authorList>
    </citation>
    <scope>NUCLEOTIDE SEQUENCE</scope>
    <source>
        <strain evidence="2">AS29M-1</strain>
    </source>
</reference>
<sequence>MRQLFSILFCIIIGGSGFSQDAKEKDILNDYSLISENLYISVYELSIGEYQNYLSAIAQDSTEEFYKSQLPDSTALDYIRWANESYCGCGPMYIPHYSHPAFDNMPAYGLSHDQVINYCNWLTSTSNDSTGLIEYKFRLPSEDEWDSAYGKNSKKYSKDKEYCETYVSDYPAYGNLIRQNVGLENVSYKRTRITNSNNSDKGEFIYKDSIYVYDLIEPNCYSRKPQPNPIWNNVVNEYGLFHIDGNLSEMTSTPGIAKGSSYILQKDFGTKAVVYEKPEPWLGARLICEKITNPNKD</sequence>
<dbReference type="Proteomes" id="UP000683507">
    <property type="component" value="Chromosome"/>
</dbReference>
<dbReference type="RefSeq" id="WP_258541846.1">
    <property type="nucleotide sequence ID" value="NZ_OU015584.1"/>
</dbReference>
<protein>
    <recommendedName>
        <fullName evidence="1">Sulfatase-modifying factor enzyme-like domain-containing protein</fullName>
    </recommendedName>
</protein>
<dbReference type="InterPro" id="IPR005532">
    <property type="entry name" value="SUMF_dom"/>
</dbReference>
<dbReference type="InterPro" id="IPR042095">
    <property type="entry name" value="SUMF_sf"/>
</dbReference>
<accession>A0A916JMU8</accession>
<dbReference type="Gene3D" id="3.90.1580.10">
    <property type="entry name" value="paralog of FGE (formylglycine-generating enzyme)"/>
    <property type="match status" value="1"/>
</dbReference>
<dbReference type="EMBL" id="OU015584">
    <property type="protein sequence ID" value="CAG5081508.1"/>
    <property type="molecule type" value="Genomic_DNA"/>
</dbReference>
<organism evidence="2 3">
    <name type="scientific">Parvicella tangerina</name>
    <dbReference type="NCBI Taxonomy" id="2829795"/>
    <lineage>
        <taxon>Bacteria</taxon>
        <taxon>Pseudomonadati</taxon>
        <taxon>Bacteroidota</taxon>
        <taxon>Flavobacteriia</taxon>
        <taxon>Flavobacteriales</taxon>
        <taxon>Parvicellaceae</taxon>
        <taxon>Parvicella</taxon>
    </lineage>
</organism>
<dbReference type="InterPro" id="IPR016187">
    <property type="entry name" value="CTDL_fold"/>
</dbReference>
<feature type="domain" description="Sulfatase-modifying factor enzyme-like" evidence="1">
    <location>
        <begin position="36"/>
        <end position="253"/>
    </location>
</feature>
<proteinExistence type="predicted"/>
<dbReference type="SUPFAM" id="SSF56436">
    <property type="entry name" value="C-type lectin-like"/>
    <property type="match status" value="1"/>
</dbReference>
<keyword evidence="3" id="KW-1185">Reference proteome</keyword>
<evidence type="ECO:0000313" key="3">
    <source>
        <dbReference type="Proteomes" id="UP000683507"/>
    </source>
</evidence>